<feature type="transmembrane region" description="Helical" evidence="1">
    <location>
        <begin position="42"/>
        <end position="61"/>
    </location>
</feature>
<evidence type="ECO:0000259" key="2">
    <source>
        <dbReference type="SMART" id="SM00014"/>
    </source>
</evidence>
<dbReference type="RefSeq" id="WP_181813728.1">
    <property type="nucleotide sequence ID" value="NZ_QQZY01000010.1"/>
</dbReference>
<keyword evidence="1" id="KW-0812">Transmembrane</keyword>
<feature type="transmembrane region" description="Helical" evidence="1">
    <location>
        <begin position="168"/>
        <end position="189"/>
    </location>
</feature>
<keyword evidence="4" id="KW-1185">Reference proteome</keyword>
<evidence type="ECO:0000313" key="3">
    <source>
        <dbReference type="EMBL" id="RDI73356.1"/>
    </source>
</evidence>
<dbReference type="SUPFAM" id="SSF48317">
    <property type="entry name" value="Acid phosphatase/Vanadium-dependent haloperoxidase"/>
    <property type="match status" value="1"/>
</dbReference>
<keyword evidence="1" id="KW-1133">Transmembrane helix</keyword>
<reference evidence="4" key="2">
    <citation type="journal article" date="2019" name="MicrobiologyOpen">
        <title>High-quality draft genome sequence of Gaiella occulta isolated from a 150 meter deep mineral water borehole and comparison with the genome sequences of other deep-branching lineages of the phylum Actinobacteria.</title>
        <authorList>
            <person name="Severino R."/>
            <person name="Froufe H.J.C."/>
            <person name="Barroso C."/>
            <person name="Albuquerque L."/>
            <person name="Lobo-da-Cunha A."/>
            <person name="da Costa M.S."/>
            <person name="Egas C."/>
        </authorList>
    </citation>
    <scope>NUCLEOTIDE SEQUENCE [LARGE SCALE GENOMIC DNA]</scope>
    <source>
        <strain evidence="4">F2-233</strain>
    </source>
</reference>
<feature type="transmembrane region" description="Helical" evidence="1">
    <location>
        <begin position="142"/>
        <end position="162"/>
    </location>
</feature>
<sequence length="207" mass="20940">MFAALALAVVRGGWVTEGDADVAAWVARAMPVWAEWVARPLTWIGGPLGVVPLTTAAAVLLARARRRLDALFVAVSVAGITVIVALLKSAFGRPRPDVGSAVALPESSSFPSGHAATAAVLFGALALLACERAPTPGAARRRIAAGLLLALAVAASRVVLDVHYVSDVVAGLAVGVFWLGSLTAARALLVSPPGPRPAGAAPRLPVG</sequence>
<evidence type="ECO:0000256" key="1">
    <source>
        <dbReference type="SAM" id="Phobius"/>
    </source>
</evidence>
<dbReference type="PANTHER" id="PTHR14969:SF13">
    <property type="entry name" value="AT30094P"/>
    <property type="match status" value="1"/>
</dbReference>
<dbReference type="EMBL" id="QQZY01000010">
    <property type="protein sequence ID" value="RDI73356.1"/>
    <property type="molecule type" value="Genomic_DNA"/>
</dbReference>
<dbReference type="Pfam" id="PF01569">
    <property type="entry name" value="PAP2"/>
    <property type="match status" value="1"/>
</dbReference>
<dbReference type="CDD" id="cd03392">
    <property type="entry name" value="PAP2_like_2"/>
    <property type="match status" value="1"/>
</dbReference>
<dbReference type="InterPro" id="IPR000326">
    <property type="entry name" value="PAP2/HPO"/>
</dbReference>
<feature type="domain" description="Phosphatidic acid phosphatase type 2/haloperoxidase" evidence="2">
    <location>
        <begin position="71"/>
        <end position="183"/>
    </location>
</feature>
<feature type="transmembrane region" description="Helical" evidence="1">
    <location>
        <begin position="68"/>
        <end position="91"/>
    </location>
</feature>
<dbReference type="Gene3D" id="1.20.144.10">
    <property type="entry name" value="Phosphatidic acid phosphatase type 2/haloperoxidase"/>
    <property type="match status" value="2"/>
</dbReference>
<protein>
    <submittedName>
        <fullName evidence="3">Membrane-associated phospholipid phosphatase</fullName>
    </submittedName>
</protein>
<evidence type="ECO:0000313" key="4">
    <source>
        <dbReference type="Proteomes" id="UP000254134"/>
    </source>
</evidence>
<proteinExistence type="predicted"/>
<accession>A0A7M2YTE5</accession>
<dbReference type="PANTHER" id="PTHR14969">
    <property type="entry name" value="SPHINGOSINE-1-PHOSPHATE PHOSPHOHYDROLASE"/>
    <property type="match status" value="1"/>
</dbReference>
<feature type="transmembrane region" description="Helical" evidence="1">
    <location>
        <begin position="111"/>
        <end position="130"/>
    </location>
</feature>
<dbReference type="SMART" id="SM00014">
    <property type="entry name" value="acidPPc"/>
    <property type="match status" value="1"/>
</dbReference>
<reference evidence="3 4" key="1">
    <citation type="submission" date="2018-07" db="EMBL/GenBank/DDBJ databases">
        <title>High-quality-draft genome sequence of Gaiella occulta.</title>
        <authorList>
            <person name="Severino R."/>
            <person name="Froufe H.J.C."/>
            <person name="Rainey F.A."/>
            <person name="Barroso C."/>
            <person name="Albuquerque L."/>
            <person name="Lobo-Da-Cunha A."/>
            <person name="Da Costa M.S."/>
            <person name="Egas C."/>
        </authorList>
    </citation>
    <scope>NUCLEOTIDE SEQUENCE [LARGE SCALE GENOMIC DNA]</scope>
    <source>
        <strain evidence="3 4">F2-233</strain>
    </source>
</reference>
<organism evidence="3 4">
    <name type="scientific">Gaiella occulta</name>
    <dbReference type="NCBI Taxonomy" id="1002870"/>
    <lineage>
        <taxon>Bacteria</taxon>
        <taxon>Bacillati</taxon>
        <taxon>Actinomycetota</taxon>
        <taxon>Thermoleophilia</taxon>
        <taxon>Gaiellales</taxon>
        <taxon>Gaiellaceae</taxon>
        <taxon>Gaiella</taxon>
    </lineage>
</organism>
<comment type="caution">
    <text evidence="3">The sequence shown here is derived from an EMBL/GenBank/DDBJ whole genome shotgun (WGS) entry which is preliminary data.</text>
</comment>
<gene>
    <name evidence="3" type="ORF">Gocc_2956</name>
</gene>
<dbReference type="AlphaFoldDB" id="A0A7M2YTE5"/>
<dbReference type="Proteomes" id="UP000254134">
    <property type="component" value="Unassembled WGS sequence"/>
</dbReference>
<name>A0A7M2YTE5_9ACTN</name>
<keyword evidence="1" id="KW-0472">Membrane</keyword>
<dbReference type="InterPro" id="IPR036938">
    <property type="entry name" value="PAP2/HPO_sf"/>
</dbReference>